<feature type="compositionally biased region" description="Basic residues" evidence="9">
    <location>
        <begin position="585"/>
        <end position="596"/>
    </location>
</feature>
<dbReference type="GO" id="GO:0015271">
    <property type="term" value="F:outward rectifier potassium channel activity"/>
    <property type="evidence" value="ECO:0007669"/>
    <property type="project" value="TreeGrafter"/>
</dbReference>
<organism evidence="12 13">
    <name type="scientific">Uncinocarpus reesii (strain UAMH 1704)</name>
    <dbReference type="NCBI Taxonomy" id="336963"/>
    <lineage>
        <taxon>Eukaryota</taxon>
        <taxon>Fungi</taxon>
        <taxon>Dikarya</taxon>
        <taxon>Ascomycota</taxon>
        <taxon>Pezizomycotina</taxon>
        <taxon>Eurotiomycetes</taxon>
        <taxon>Eurotiomycetidae</taxon>
        <taxon>Onygenales</taxon>
        <taxon>Onygenaceae</taxon>
        <taxon>Uncinocarpus</taxon>
    </lineage>
</organism>
<dbReference type="PANTHER" id="PTHR11003">
    <property type="entry name" value="POTASSIUM CHANNEL, SUBFAMILY K"/>
    <property type="match status" value="1"/>
</dbReference>
<dbReference type="Gene3D" id="1.10.287.70">
    <property type="match status" value="2"/>
</dbReference>
<accession>C4JXU9</accession>
<feature type="domain" description="Potassium channel" evidence="11">
    <location>
        <begin position="96"/>
        <end position="167"/>
    </location>
</feature>
<feature type="transmembrane region" description="Helical" evidence="10">
    <location>
        <begin position="237"/>
        <end position="261"/>
    </location>
</feature>
<evidence type="ECO:0000259" key="11">
    <source>
        <dbReference type="Pfam" id="PF07885"/>
    </source>
</evidence>
<keyword evidence="13" id="KW-1185">Reference proteome</keyword>
<evidence type="ECO:0000256" key="5">
    <source>
        <dbReference type="ARBA" id="ARBA00023065"/>
    </source>
</evidence>
<dbReference type="PRINTS" id="PR01333">
    <property type="entry name" value="2POREKCHANEL"/>
</dbReference>
<keyword evidence="3 8" id="KW-0812">Transmembrane</keyword>
<dbReference type="PANTHER" id="PTHR11003:SF301">
    <property type="entry name" value="POTASSIUM CHANNEL PROTEIN"/>
    <property type="match status" value="1"/>
</dbReference>
<feature type="region of interest" description="Disordered" evidence="9">
    <location>
        <begin position="702"/>
        <end position="806"/>
    </location>
</feature>
<dbReference type="GO" id="GO:0030322">
    <property type="term" value="P:stabilization of membrane potential"/>
    <property type="evidence" value="ECO:0007669"/>
    <property type="project" value="TreeGrafter"/>
</dbReference>
<feature type="transmembrane region" description="Helical" evidence="10">
    <location>
        <begin position="298"/>
        <end position="317"/>
    </location>
</feature>
<evidence type="ECO:0000256" key="3">
    <source>
        <dbReference type="ARBA" id="ARBA00022692"/>
    </source>
</evidence>
<dbReference type="KEGG" id="ure:UREG_07887"/>
<feature type="compositionally biased region" description="Polar residues" evidence="9">
    <location>
        <begin position="792"/>
        <end position="806"/>
    </location>
</feature>
<comment type="subcellular location">
    <subcellularLocation>
        <location evidence="1">Membrane</location>
        <topology evidence="1">Multi-pass membrane protein</topology>
    </subcellularLocation>
</comment>
<feature type="transmembrane region" description="Helical" evidence="10">
    <location>
        <begin position="552"/>
        <end position="575"/>
    </location>
</feature>
<dbReference type="AlphaFoldDB" id="C4JXU9"/>
<feature type="compositionally biased region" description="Polar residues" evidence="9">
    <location>
        <begin position="723"/>
        <end position="738"/>
    </location>
</feature>
<keyword evidence="5 8" id="KW-0406">Ion transport</keyword>
<dbReference type="HOGENOM" id="CLU_284292_0_0_1"/>
<feature type="domain" description="Potassium channel" evidence="11">
    <location>
        <begin position="247"/>
        <end position="321"/>
    </location>
</feature>
<dbReference type="GeneID" id="8437807"/>
<feature type="region of interest" description="Disordered" evidence="9">
    <location>
        <begin position="585"/>
        <end position="638"/>
    </location>
</feature>
<protein>
    <recommendedName>
        <fullName evidence="11">Potassium channel domain-containing protein</fullName>
    </recommendedName>
</protein>
<dbReference type="InterPro" id="IPR003280">
    <property type="entry name" value="2pore_dom_K_chnl"/>
</dbReference>
<feature type="transmembrane region" description="Helical" evidence="10">
    <location>
        <begin position="145"/>
        <end position="163"/>
    </location>
</feature>
<dbReference type="Proteomes" id="UP000002058">
    <property type="component" value="Unassembled WGS sequence"/>
</dbReference>
<evidence type="ECO:0000256" key="10">
    <source>
        <dbReference type="SAM" id="Phobius"/>
    </source>
</evidence>
<dbReference type="eggNOG" id="KOG1418">
    <property type="taxonomic scope" value="Eukaryota"/>
</dbReference>
<dbReference type="InParanoid" id="C4JXU9"/>
<evidence type="ECO:0000256" key="6">
    <source>
        <dbReference type="ARBA" id="ARBA00023136"/>
    </source>
</evidence>
<dbReference type="OrthoDB" id="4199789at2759"/>
<feature type="region of interest" description="Disordered" evidence="9">
    <location>
        <begin position="1019"/>
        <end position="1085"/>
    </location>
</feature>
<keyword evidence="2 8" id="KW-0813">Transport</keyword>
<evidence type="ECO:0000256" key="4">
    <source>
        <dbReference type="ARBA" id="ARBA00022989"/>
    </source>
</evidence>
<feature type="compositionally biased region" description="Pro residues" evidence="9">
    <location>
        <begin position="624"/>
        <end position="636"/>
    </location>
</feature>
<feature type="compositionally biased region" description="Polar residues" evidence="9">
    <location>
        <begin position="1035"/>
        <end position="1046"/>
    </location>
</feature>
<evidence type="ECO:0000313" key="12">
    <source>
        <dbReference type="EMBL" id="EEP83022.1"/>
    </source>
</evidence>
<sequence length="1093" mass="123762">MAKRVPFSIAQPITVGGWYISSVLLICLTAVFPRRTDMHNRQVTQAYYYAIMAAALYFFISSLMLVTIYGAQTRRYSREFNLTTSQRSLMLQSIIYMLYLLLGALVYAHIEGWAYLDAVYWADFTILTDGIGNLAPTTHLGRGLLFPYAVGGILTLALLIKSIRSLMIERGKHKIIARTTEKIRASVAKRVRSGTTGRWSLLPWAPQSLEASEDQRKKEEFYLMRRIHLTAAFYTRWYSLLSSLFAWMCLWFLGALAFFLSQRQTQWTYFQSLYFAYTSLLTIGYGDFAPGATWSRPFFVLWSLLAIPTTTILFSAFGDTLARIFDDTAIYIGELTILPGEVNLKRRFWEPFHHIIQNIRHPLHQILSQPPETQASRATASYYARRLAELEEDPNNIQHRYRRQYLLSREMRKVHPEIGRSPPKRYTYEEWLFYLQLVDRLKFCCSLINLPPEETEEFGARRVGLWACKPQLLRWSWIGIHTPLIGEKDEAEWLFDALSSSLEMELKIHRETMEAVLPTFAARRYAHLIPNAQRMQRSLPVLGRAESETVSAALVGLVVLAIVMVLGLFIGLYFIRRCQNHRGHSMSTAKIKKSHGTRPMTLNRYENPDLPLLHSSNAQRRPSGPFPPETPRPNPFSLPSEVAHDTITVPPPVPSPRFNRENLDLDVVTLSQESADGTAYHSFGLDARSSVSSIVEKYRQMSEGTFCDSESSTETARPRRQKPTVSCQYRSSDASQMRFTKPNHNHEHLTSGPHAYSPTVRDDNKNTSDFSQSRPLYRSHREGSGSLDRPTGFSSHPSRGQAFRSQNSVQILQEQDKGKSPLHQDLEVPPLLIRKMLSAPGVNPSEQLLQASSSSLTASGRPERIGGYGGFSQAEIQTEQRLSTWKSLDHFTSIPRSSLDEDYYSGRRYPQGLPTASADRPLQGSTTSPHLNPHINASEGQNGGRNVIRFPLQTTSMVSDQVSMTPKGLNDIAPGQQVEFRDLPNSSYPSIHDQAGIHTESVYLGLAPPRESASFEWEARKKHPGQNDPCEHKTQNAQATMLSSNTERSDDLCSDGRIARSQSSGDPGHGSDTTGTRKKRRSRLHNLVKKMLY</sequence>
<dbReference type="SUPFAM" id="SSF81324">
    <property type="entry name" value="Voltage-gated potassium channels"/>
    <property type="match status" value="2"/>
</dbReference>
<evidence type="ECO:0000313" key="13">
    <source>
        <dbReference type="Proteomes" id="UP000002058"/>
    </source>
</evidence>
<evidence type="ECO:0000256" key="9">
    <source>
        <dbReference type="SAM" id="MobiDB-lite"/>
    </source>
</evidence>
<feature type="transmembrane region" description="Helical" evidence="10">
    <location>
        <begin position="46"/>
        <end position="69"/>
    </location>
</feature>
<dbReference type="Pfam" id="PF07885">
    <property type="entry name" value="Ion_trans_2"/>
    <property type="match status" value="2"/>
</dbReference>
<feature type="compositionally biased region" description="Basic residues" evidence="9">
    <location>
        <begin position="1076"/>
        <end position="1085"/>
    </location>
</feature>
<name>C4JXU9_UNCRE</name>
<feature type="region of interest" description="Disordered" evidence="9">
    <location>
        <begin position="907"/>
        <end position="945"/>
    </location>
</feature>
<keyword evidence="6 10" id="KW-0472">Membrane</keyword>
<gene>
    <name evidence="12" type="ORF">UREG_07887</name>
</gene>
<feature type="transmembrane region" description="Helical" evidence="10">
    <location>
        <begin position="12"/>
        <end position="34"/>
    </location>
</feature>
<keyword evidence="4 10" id="KW-1133">Transmembrane helix</keyword>
<comment type="similarity">
    <text evidence="8">Belongs to the two pore domain potassium channel (TC 1.A.1.8) family.</text>
</comment>
<keyword evidence="7 8" id="KW-0407">Ion channel</keyword>
<dbReference type="GO" id="GO:0022841">
    <property type="term" value="F:potassium ion leak channel activity"/>
    <property type="evidence" value="ECO:0007669"/>
    <property type="project" value="TreeGrafter"/>
</dbReference>
<feature type="transmembrane region" description="Helical" evidence="10">
    <location>
        <begin position="89"/>
        <end position="110"/>
    </location>
</feature>
<proteinExistence type="inferred from homology"/>
<dbReference type="GO" id="GO:0005886">
    <property type="term" value="C:plasma membrane"/>
    <property type="evidence" value="ECO:0007669"/>
    <property type="project" value="TreeGrafter"/>
</dbReference>
<evidence type="ECO:0000256" key="7">
    <source>
        <dbReference type="ARBA" id="ARBA00023303"/>
    </source>
</evidence>
<dbReference type="VEuPathDB" id="FungiDB:UREG_07887"/>
<dbReference type="InterPro" id="IPR013099">
    <property type="entry name" value="K_chnl_dom"/>
</dbReference>
<dbReference type="RefSeq" id="XP_002583114.1">
    <property type="nucleotide sequence ID" value="XM_002583068.1"/>
</dbReference>
<dbReference type="EMBL" id="CH476619">
    <property type="protein sequence ID" value="EEP83022.1"/>
    <property type="molecule type" value="Genomic_DNA"/>
</dbReference>
<evidence type="ECO:0000256" key="1">
    <source>
        <dbReference type="ARBA" id="ARBA00004141"/>
    </source>
</evidence>
<reference evidence="13" key="1">
    <citation type="journal article" date="2009" name="Genome Res.">
        <title>Comparative genomic analyses of the human fungal pathogens Coccidioides and their relatives.</title>
        <authorList>
            <person name="Sharpton T.J."/>
            <person name="Stajich J.E."/>
            <person name="Rounsley S.D."/>
            <person name="Gardner M.J."/>
            <person name="Wortman J.R."/>
            <person name="Jordar V.S."/>
            <person name="Maiti R."/>
            <person name="Kodira C.D."/>
            <person name="Neafsey D.E."/>
            <person name="Zeng Q."/>
            <person name="Hung C.-Y."/>
            <person name="McMahan C."/>
            <person name="Muszewska A."/>
            <person name="Grynberg M."/>
            <person name="Mandel M.A."/>
            <person name="Kellner E.M."/>
            <person name="Barker B.M."/>
            <person name="Galgiani J.N."/>
            <person name="Orbach M.J."/>
            <person name="Kirkland T.N."/>
            <person name="Cole G.T."/>
            <person name="Henn M.R."/>
            <person name="Birren B.W."/>
            <person name="Taylor J.W."/>
        </authorList>
    </citation>
    <scope>NUCLEOTIDE SEQUENCE [LARGE SCALE GENOMIC DNA]</scope>
    <source>
        <strain evidence="13">UAMH 1704</strain>
    </source>
</reference>
<evidence type="ECO:0000256" key="2">
    <source>
        <dbReference type="ARBA" id="ARBA00022448"/>
    </source>
</evidence>
<evidence type="ECO:0000256" key="8">
    <source>
        <dbReference type="RuleBase" id="RU003857"/>
    </source>
</evidence>